<dbReference type="AlphaFoldDB" id="A0A1I4M295"/>
<name>A0A1I4M295_9GAMM</name>
<gene>
    <name evidence="1" type="ORF">SAMN04487963_0802</name>
</gene>
<dbReference type="RefSeq" id="WP_175481822.1">
    <property type="nucleotide sequence ID" value="NZ_FOUE01000001.1"/>
</dbReference>
<dbReference type="STRING" id="488535.SAMN04487963_0802"/>
<organism evidence="1 2">
    <name type="scientific">Marinobacter zhejiangensis</name>
    <dbReference type="NCBI Taxonomy" id="488535"/>
    <lineage>
        <taxon>Bacteria</taxon>
        <taxon>Pseudomonadati</taxon>
        <taxon>Pseudomonadota</taxon>
        <taxon>Gammaproteobacteria</taxon>
        <taxon>Pseudomonadales</taxon>
        <taxon>Marinobacteraceae</taxon>
        <taxon>Marinobacter</taxon>
    </lineage>
</organism>
<dbReference type="Proteomes" id="UP000198519">
    <property type="component" value="Unassembled WGS sequence"/>
</dbReference>
<dbReference type="EMBL" id="FOUE01000001">
    <property type="protein sequence ID" value="SFL97196.1"/>
    <property type="molecule type" value="Genomic_DNA"/>
</dbReference>
<evidence type="ECO:0000313" key="2">
    <source>
        <dbReference type="Proteomes" id="UP000198519"/>
    </source>
</evidence>
<accession>A0A1I4M295</accession>
<protein>
    <submittedName>
        <fullName evidence="1">Uncharacterized protein</fullName>
    </submittedName>
</protein>
<sequence length="53" mass="5919">MLRFLLLSWGCQSRLGIYAATEEGALRATTGAGPVPRGSKYPEVFHNTRLRRI</sequence>
<proteinExistence type="predicted"/>
<keyword evidence="2" id="KW-1185">Reference proteome</keyword>
<reference evidence="2" key="1">
    <citation type="submission" date="2016-10" db="EMBL/GenBank/DDBJ databases">
        <authorList>
            <person name="Varghese N."/>
            <person name="Submissions S."/>
        </authorList>
    </citation>
    <scope>NUCLEOTIDE SEQUENCE [LARGE SCALE GENOMIC DNA]</scope>
    <source>
        <strain evidence="2">CGMCC 1.7061</strain>
    </source>
</reference>
<evidence type="ECO:0000313" key="1">
    <source>
        <dbReference type="EMBL" id="SFL97196.1"/>
    </source>
</evidence>